<dbReference type="AlphaFoldDB" id="A0A9C5YZ47"/>
<dbReference type="PANTHER" id="PTHR22050:SF0">
    <property type="entry name" value="TRANSMEMBRANE PROTEIN 131 HOMOLOG"/>
    <property type="match status" value="1"/>
</dbReference>
<dbReference type="KEGG" id="gfs:119638993"/>
<evidence type="ECO:0000313" key="2">
    <source>
        <dbReference type="Proteomes" id="UP000092443"/>
    </source>
</evidence>
<keyword evidence="2" id="KW-1185">Reference proteome</keyword>
<evidence type="ECO:0000259" key="1">
    <source>
        <dbReference type="Pfam" id="PF24501"/>
    </source>
</evidence>
<feature type="domain" description="TMEM131L fifth Ig-like" evidence="1">
    <location>
        <begin position="31"/>
        <end position="94"/>
    </location>
</feature>
<evidence type="ECO:0000313" key="3">
    <source>
        <dbReference type="RefSeq" id="XP_037892095.1"/>
    </source>
</evidence>
<keyword evidence="3" id="KW-0812">Transmembrane</keyword>
<dbReference type="InterPro" id="IPR055437">
    <property type="entry name" value="TMEM131L_Ig_5"/>
</dbReference>
<gene>
    <name evidence="3" type="primary">LOC119638993</name>
</gene>
<proteinExistence type="predicted"/>
<organism evidence="2 3">
    <name type="scientific">Glossina fuscipes</name>
    <dbReference type="NCBI Taxonomy" id="7396"/>
    <lineage>
        <taxon>Eukaryota</taxon>
        <taxon>Metazoa</taxon>
        <taxon>Ecdysozoa</taxon>
        <taxon>Arthropoda</taxon>
        <taxon>Hexapoda</taxon>
        <taxon>Insecta</taxon>
        <taxon>Pterygota</taxon>
        <taxon>Neoptera</taxon>
        <taxon>Endopterygota</taxon>
        <taxon>Diptera</taxon>
        <taxon>Brachycera</taxon>
        <taxon>Muscomorpha</taxon>
        <taxon>Hippoboscoidea</taxon>
        <taxon>Glossinidae</taxon>
        <taxon>Glossina</taxon>
    </lineage>
</organism>
<dbReference type="GO" id="GO:0016020">
    <property type="term" value="C:membrane"/>
    <property type="evidence" value="ECO:0007669"/>
    <property type="project" value="TreeGrafter"/>
</dbReference>
<dbReference type="GeneID" id="119638993"/>
<dbReference type="Proteomes" id="UP000092443">
    <property type="component" value="Unplaced"/>
</dbReference>
<keyword evidence="3" id="KW-0472">Membrane</keyword>
<sequence length="112" mass="12536">MEHLSWIQKPSKVGEVIAHKLLAKRVFTACNSGELPIWIKGIFIDDQPCTGYGFSVADCSSFELKTNGTPRIEIAFQPDFTVTRIPKPFILKTNSFGFDYGLLAQLRNKGLD</sequence>
<name>A0A9C5YZ47_9MUSC</name>
<dbReference type="Pfam" id="PF24501">
    <property type="entry name" value="Ig_TMEM131L_5"/>
    <property type="match status" value="1"/>
</dbReference>
<dbReference type="InterPro" id="IPR039877">
    <property type="entry name" value="TMEM131-like"/>
</dbReference>
<dbReference type="RefSeq" id="XP_037892095.1">
    <property type="nucleotide sequence ID" value="XM_038036167.1"/>
</dbReference>
<reference evidence="3" key="1">
    <citation type="submission" date="2025-08" db="UniProtKB">
        <authorList>
            <consortium name="RefSeq"/>
        </authorList>
    </citation>
    <scope>IDENTIFICATION</scope>
    <source>
        <tissue evidence="3">Whole body pupa</tissue>
    </source>
</reference>
<dbReference type="PANTHER" id="PTHR22050">
    <property type="entry name" value="RW1 PROTEIN HOMOLOG"/>
    <property type="match status" value="1"/>
</dbReference>
<protein>
    <submittedName>
        <fullName evidence="3">Transmembrane protein 131 homolog</fullName>
    </submittedName>
</protein>
<accession>A0A9C5YZ47</accession>